<keyword evidence="1" id="KW-0732">Signal</keyword>
<keyword evidence="3" id="KW-1185">Reference proteome</keyword>
<evidence type="ECO:0000256" key="1">
    <source>
        <dbReference type="SAM" id="SignalP"/>
    </source>
</evidence>
<accession>A0ABP8LUB6</accession>
<dbReference type="Proteomes" id="UP001500552">
    <property type="component" value="Unassembled WGS sequence"/>
</dbReference>
<organism evidence="2 3">
    <name type="scientific">Pontibacter saemangeumensis</name>
    <dbReference type="NCBI Taxonomy" id="1084525"/>
    <lineage>
        <taxon>Bacteria</taxon>
        <taxon>Pseudomonadati</taxon>
        <taxon>Bacteroidota</taxon>
        <taxon>Cytophagia</taxon>
        <taxon>Cytophagales</taxon>
        <taxon>Hymenobacteraceae</taxon>
        <taxon>Pontibacter</taxon>
    </lineage>
</organism>
<dbReference type="EMBL" id="BAABHC010000016">
    <property type="protein sequence ID" value="GAA4437106.1"/>
    <property type="molecule type" value="Genomic_DNA"/>
</dbReference>
<dbReference type="RefSeq" id="WP_345160374.1">
    <property type="nucleotide sequence ID" value="NZ_BAABHC010000016.1"/>
</dbReference>
<protein>
    <recommendedName>
        <fullName evidence="4">Lipoprotein</fullName>
    </recommendedName>
</protein>
<evidence type="ECO:0000313" key="2">
    <source>
        <dbReference type="EMBL" id="GAA4437106.1"/>
    </source>
</evidence>
<gene>
    <name evidence="2" type="ORF">GCM10023188_30940</name>
</gene>
<proteinExistence type="predicted"/>
<sequence>MKKLTNFTLLLFAVACLFALTSCSAENELDEITLSGTESADAKMQMRPFGGSYETRHYVLPESAFPIQRIRITGQGQFSHMGKSIVVTNTTLNLTPPPPFITNGTNVITAANGDELHSSFTGTAVPQQDGRLLVTVNHTITGGTGRFYDASGHYTGVSYSVPAAEAGLVIITGEIAY</sequence>
<feature type="chain" id="PRO_5047398554" description="Lipoprotein" evidence="1">
    <location>
        <begin position="26"/>
        <end position="177"/>
    </location>
</feature>
<dbReference type="PROSITE" id="PS51257">
    <property type="entry name" value="PROKAR_LIPOPROTEIN"/>
    <property type="match status" value="1"/>
</dbReference>
<feature type="signal peptide" evidence="1">
    <location>
        <begin position="1"/>
        <end position="25"/>
    </location>
</feature>
<reference evidence="3" key="1">
    <citation type="journal article" date="2019" name="Int. J. Syst. Evol. Microbiol.">
        <title>The Global Catalogue of Microorganisms (GCM) 10K type strain sequencing project: providing services to taxonomists for standard genome sequencing and annotation.</title>
        <authorList>
            <consortium name="The Broad Institute Genomics Platform"/>
            <consortium name="The Broad Institute Genome Sequencing Center for Infectious Disease"/>
            <person name="Wu L."/>
            <person name="Ma J."/>
        </authorList>
    </citation>
    <scope>NUCLEOTIDE SEQUENCE [LARGE SCALE GENOMIC DNA]</scope>
    <source>
        <strain evidence="3">JCM 17926</strain>
    </source>
</reference>
<evidence type="ECO:0008006" key="4">
    <source>
        <dbReference type="Google" id="ProtNLM"/>
    </source>
</evidence>
<evidence type="ECO:0000313" key="3">
    <source>
        <dbReference type="Proteomes" id="UP001500552"/>
    </source>
</evidence>
<comment type="caution">
    <text evidence="2">The sequence shown here is derived from an EMBL/GenBank/DDBJ whole genome shotgun (WGS) entry which is preliminary data.</text>
</comment>
<name>A0ABP8LUB6_9BACT</name>